<evidence type="ECO:0000313" key="1">
    <source>
        <dbReference type="EMBL" id="EOZ95411.1"/>
    </source>
</evidence>
<dbReference type="EMBL" id="ALWO02000037">
    <property type="protein sequence ID" value="EOZ95411.1"/>
    <property type="molecule type" value="Genomic_DNA"/>
</dbReference>
<sequence>MLSKLISSQGNHSGFPFALEIPGVVNCFQIDIFPRESQQEEYINAELDSCELLSN</sequence>
<name>S2DTI8_INDAL</name>
<organism evidence="1 2">
    <name type="scientific">Indibacter alkaliphilus (strain CCUG 57479 / KCTC 22604 / LW1)</name>
    <dbReference type="NCBI Taxonomy" id="1189612"/>
    <lineage>
        <taxon>Bacteria</taxon>
        <taxon>Pseudomonadati</taxon>
        <taxon>Bacteroidota</taxon>
        <taxon>Cytophagia</taxon>
        <taxon>Cytophagales</taxon>
        <taxon>Cyclobacteriaceae</taxon>
    </lineage>
</organism>
<keyword evidence="2" id="KW-1185">Reference proteome</keyword>
<gene>
    <name evidence="1" type="ORF">A33Q_2773</name>
</gene>
<protein>
    <submittedName>
        <fullName evidence="1">Uncharacterized protein</fullName>
    </submittedName>
</protein>
<dbReference type="Proteomes" id="UP000006073">
    <property type="component" value="Unassembled WGS sequence"/>
</dbReference>
<accession>S2DTI8</accession>
<evidence type="ECO:0000313" key="2">
    <source>
        <dbReference type="Proteomes" id="UP000006073"/>
    </source>
</evidence>
<proteinExistence type="predicted"/>
<dbReference type="AlphaFoldDB" id="S2DTI8"/>
<comment type="caution">
    <text evidence="1">The sequence shown here is derived from an EMBL/GenBank/DDBJ whole genome shotgun (WGS) entry which is preliminary data.</text>
</comment>
<reference evidence="1 2" key="1">
    <citation type="journal article" date="2013" name="Genome Announc.">
        <title>Draft Genome Sequence of Indibacter alkaliphilus Strain LW1T, Isolated from Lonar Lake, a Haloalkaline Lake in the Buldana District of Maharashtra, India.</title>
        <authorList>
            <person name="Singh A."/>
            <person name="Kumar Jangir P."/>
            <person name="Sharma R."/>
            <person name="Singh A."/>
            <person name="Kumar Pinnaka A."/>
            <person name="Shivaji S."/>
        </authorList>
    </citation>
    <scope>NUCLEOTIDE SEQUENCE [LARGE SCALE GENOMIC DNA]</scope>
    <source>
        <strain evidence="2">CCUG 57479 / KCTC 22604 / LW1</strain>
    </source>
</reference>